<comment type="function">
    <text evidence="9">Component of the mitochondrial large ribosomal subunit (mt-LSU). The mitochondrial ribosome (mitoribosome) is a large ribonucleoprotein complex responsible for the synthesis of proteins inside mitochondria.</text>
</comment>
<reference evidence="10 11" key="1">
    <citation type="submission" date="2019-09" db="EMBL/GenBank/DDBJ databases">
        <title>Bird 10,000 Genomes (B10K) Project - Family phase.</title>
        <authorList>
            <person name="Zhang G."/>
        </authorList>
    </citation>
    <scope>NUCLEOTIDE SEQUENCE [LARGE SCALE GENOMIC DNA]</scope>
    <source>
        <strain evidence="10">B10K-DU-001-37</strain>
        <tissue evidence="10">Muscle</tissue>
    </source>
</reference>
<keyword evidence="5" id="KW-0496">Mitochondrion</keyword>
<evidence type="ECO:0000256" key="7">
    <source>
        <dbReference type="ARBA" id="ARBA00039935"/>
    </source>
</evidence>
<dbReference type="GO" id="GO:0003735">
    <property type="term" value="F:structural constituent of ribosome"/>
    <property type="evidence" value="ECO:0007669"/>
    <property type="project" value="InterPro"/>
</dbReference>
<comment type="similarity">
    <text evidence="2">Belongs to the bacterial ribosomal protein bL32 family.</text>
</comment>
<keyword evidence="11" id="KW-1185">Reference proteome</keyword>
<gene>
    <name evidence="10" type="primary">Mrpl32</name>
    <name evidence="10" type="ORF">TYRSAV_R01074</name>
</gene>
<dbReference type="InterPro" id="IPR011332">
    <property type="entry name" value="Ribosomal_zn-bd"/>
</dbReference>
<evidence type="ECO:0000256" key="9">
    <source>
        <dbReference type="ARBA" id="ARBA00045766"/>
    </source>
</evidence>
<dbReference type="SUPFAM" id="SSF57829">
    <property type="entry name" value="Zn-binding ribosomal proteins"/>
    <property type="match status" value="1"/>
</dbReference>
<organism evidence="10 11">
    <name type="scientific">Tyrannus savana</name>
    <name type="common">Fork-tailed flycatcher</name>
    <name type="synonym">Muscivora tyrannus</name>
    <dbReference type="NCBI Taxonomy" id="137541"/>
    <lineage>
        <taxon>Eukaryota</taxon>
        <taxon>Metazoa</taxon>
        <taxon>Chordata</taxon>
        <taxon>Craniata</taxon>
        <taxon>Vertebrata</taxon>
        <taxon>Euteleostomi</taxon>
        <taxon>Archelosauria</taxon>
        <taxon>Archosauria</taxon>
        <taxon>Dinosauria</taxon>
        <taxon>Saurischia</taxon>
        <taxon>Theropoda</taxon>
        <taxon>Coelurosauria</taxon>
        <taxon>Aves</taxon>
        <taxon>Neognathae</taxon>
        <taxon>Neoaves</taxon>
        <taxon>Telluraves</taxon>
        <taxon>Australaves</taxon>
        <taxon>Passeriformes</taxon>
        <taxon>Tyrannidae</taxon>
        <taxon>Tyrannus</taxon>
    </lineage>
</organism>
<proteinExistence type="inferred from homology"/>
<dbReference type="InterPro" id="IPR002677">
    <property type="entry name" value="Ribosomal_bL32"/>
</dbReference>
<sequence>VLVLVRSPLPPLRALLQRCWARLERGLFPGGLGGQTPPWGPALAVQAPAVLPPAANGAGESSAGELLLFGPGLLESILWMAVPKKRRTIEVNRCRRRHPSKLIAVKRNIDVCPECGNLKQKHVLCGYCYAKVKAETRLIRVEMGKKEGGPFKAPTVETVVLYDGEKPSEKDEGKRIIERARKRPSWFVQN</sequence>
<evidence type="ECO:0000256" key="8">
    <source>
        <dbReference type="ARBA" id="ARBA00042577"/>
    </source>
</evidence>
<evidence type="ECO:0000313" key="11">
    <source>
        <dbReference type="Proteomes" id="UP000537779"/>
    </source>
</evidence>
<evidence type="ECO:0000256" key="6">
    <source>
        <dbReference type="ARBA" id="ARBA00023274"/>
    </source>
</evidence>
<dbReference type="GO" id="GO:0005762">
    <property type="term" value="C:mitochondrial large ribosomal subunit"/>
    <property type="evidence" value="ECO:0007669"/>
    <property type="project" value="TreeGrafter"/>
</dbReference>
<dbReference type="Pfam" id="PF01783">
    <property type="entry name" value="Ribosomal_L32p"/>
    <property type="match status" value="1"/>
</dbReference>
<dbReference type="PANTHER" id="PTHR21026:SF2">
    <property type="entry name" value="LARGE RIBOSOMAL SUBUNIT PROTEIN BL32M"/>
    <property type="match status" value="1"/>
</dbReference>
<keyword evidence="4" id="KW-0689">Ribosomal protein</keyword>
<evidence type="ECO:0000256" key="5">
    <source>
        <dbReference type="ARBA" id="ARBA00023128"/>
    </source>
</evidence>
<dbReference type="Proteomes" id="UP000537779">
    <property type="component" value="Unassembled WGS sequence"/>
</dbReference>
<comment type="subcellular location">
    <subcellularLocation>
        <location evidence="1">Mitochondrion</location>
    </subcellularLocation>
</comment>
<evidence type="ECO:0000256" key="2">
    <source>
        <dbReference type="ARBA" id="ARBA00008560"/>
    </source>
</evidence>
<name>A0A7L0XI81_TYRSA</name>
<evidence type="ECO:0000256" key="1">
    <source>
        <dbReference type="ARBA" id="ARBA00004173"/>
    </source>
</evidence>
<evidence type="ECO:0000256" key="4">
    <source>
        <dbReference type="ARBA" id="ARBA00022980"/>
    </source>
</evidence>
<feature type="non-terminal residue" evidence="10">
    <location>
        <position position="1"/>
    </location>
</feature>
<protein>
    <recommendedName>
        <fullName evidence="7">Large ribosomal subunit protein bL32m</fullName>
    </recommendedName>
    <alternativeName>
        <fullName evidence="8">39S ribosomal protein L32, mitochondrial</fullName>
    </alternativeName>
</protein>
<dbReference type="PANTHER" id="PTHR21026">
    <property type="entry name" value="39S RIBOSOMAL PROTEIN L32, MITOCHONDRIAL"/>
    <property type="match status" value="1"/>
</dbReference>
<dbReference type="EMBL" id="VXAW01007209">
    <property type="protein sequence ID" value="NXM03220.1"/>
    <property type="molecule type" value="Genomic_DNA"/>
</dbReference>
<keyword evidence="3" id="KW-0809">Transit peptide</keyword>
<feature type="non-terminal residue" evidence="10">
    <location>
        <position position="190"/>
    </location>
</feature>
<accession>A0A7L0XI81</accession>
<dbReference type="InterPro" id="IPR051991">
    <property type="entry name" value="Mitoribosomal_protein_bL32"/>
</dbReference>
<dbReference type="AlphaFoldDB" id="A0A7L0XI81"/>
<evidence type="ECO:0000256" key="3">
    <source>
        <dbReference type="ARBA" id="ARBA00022946"/>
    </source>
</evidence>
<evidence type="ECO:0000313" key="10">
    <source>
        <dbReference type="EMBL" id="NXM03220.1"/>
    </source>
</evidence>
<comment type="caution">
    <text evidence="10">The sequence shown here is derived from an EMBL/GenBank/DDBJ whole genome shotgun (WGS) entry which is preliminary data.</text>
</comment>
<dbReference type="NCBIfam" id="TIGR01031">
    <property type="entry name" value="rpmF_bact"/>
    <property type="match status" value="1"/>
</dbReference>
<dbReference type="GO" id="GO:0006412">
    <property type="term" value="P:translation"/>
    <property type="evidence" value="ECO:0007669"/>
    <property type="project" value="InterPro"/>
</dbReference>
<keyword evidence="6" id="KW-0687">Ribonucleoprotein</keyword>